<evidence type="ECO:0000313" key="2">
    <source>
        <dbReference type="EMBL" id="KAK2610490.1"/>
    </source>
</evidence>
<dbReference type="Proteomes" id="UP001265746">
    <property type="component" value="Unassembled WGS sequence"/>
</dbReference>
<proteinExistence type="predicted"/>
<evidence type="ECO:0000256" key="1">
    <source>
        <dbReference type="SAM" id="MobiDB-lite"/>
    </source>
</evidence>
<protein>
    <submittedName>
        <fullName evidence="2">Uncharacterized protein</fullName>
    </submittedName>
</protein>
<accession>A0AAD9SKY5</accession>
<feature type="region of interest" description="Disordered" evidence="1">
    <location>
        <begin position="1"/>
        <end position="23"/>
    </location>
</feature>
<dbReference type="AlphaFoldDB" id="A0AAD9SKY5"/>
<reference evidence="2" key="1">
    <citation type="submission" date="2023-06" db="EMBL/GenBank/DDBJ databases">
        <authorList>
            <person name="Noh H."/>
        </authorList>
    </citation>
    <scope>NUCLEOTIDE SEQUENCE</scope>
    <source>
        <strain evidence="2">DUCC20226</strain>
    </source>
</reference>
<name>A0AAD9SKY5_PHOAM</name>
<feature type="region of interest" description="Disordered" evidence="1">
    <location>
        <begin position="80"/>
        <end position="102"/>
    </location>
</feature>
<organism evidence="2 3">
    <name type="scientific">Phomopsis amygdali</name>
    <name type="common">Fusicoccum amygdali</name>
    <dbReference type="NCBI Taxonomy" id="1214568"/>
    <lineage>
        <taxon>Eukaryota</taxon>
        <taxon>Fungi</taxon>
        <taxon>Dikarya</taxon>
        <taxon>Ascomycota</taxon>
        <taxon>Pezizomycotina</taxon>
        <taxon>Sordariomycetes</taxon>
        <taxon>Sordariomycetidae</taxon>
        <taxon>Diaporthales</taxon>
        <taxon>Diaporthaceae</taxon>
        <taxon>Diaporthe</taxon>
    </lineage>
</organism>
<gene>
    <name evidence="2" type="ORF">N8I77_003916</name>
</gene>
<keyword evidence="3" id="KW-1185">Reference proteome</keyword>
<feature type="compositionally biased region" description="Basic and acidic residues" evidence="1">
    <location>
        <begin position="13"/>
        <end position="23"/>
    </location>
</feature>
<comment type="caution">
    <text evidence="2">The sequence shown here is derived from an EMBL/GenBank/DDBJ whole genome shotgun (WGS) entry which is preliminary data.</text>
</comment>
<evidence type="ECO:0000313" key="3">
    <source>
        <dbReference type="Proteomes" id="UP001265746"/>
    </source>
</evidence>
<dbReference type="EMBL" id="JAUJFL010000002">
    <property type="protein sequence ID" value="KAK2610490.1"/>
    <property type="molecule type" value="Genomic_DNA"/>
</dbReference>
<sequence length="178" mass="19932">MSTNDNGRWRTANGDRGRRKDRRWDTQARIMQRQWQWPWQQQQQQEPWHHLARSSRPLCLSLCHSLAALSSKARQQADHARYGDGGGIHKTPSKPSIFQSPRDAGDLPLGGLKVPSIDGLLHSSEFALTTCFIIPAAPADCGPVQCIPRCSTSSPAQRWGWMRVLACTLQYPSTHPPG</sequence>